<gene>
    <name evidence="1" type="ORF">B0T24DRAFT_616908</name>
</gene>
<comment type="caution">
    <text evidence="1">The sequence shown here is derived from an EMBL/GenBank/DDBJ whole genome shotgun (WGS) entry which is preliminary data.</text>
</comment>
<evidence type="ECO:0000313" key="1">
    <source>
        <dbReference type="EMBL" id="KAK3375725.1"/>
    </source>
</evidence>
<protein>
    <submittedName>
        <fullName evidence="1">Uncharacterized protein</fullName>
    </submittedName>
</protein>
<accession>A0AAE0KH57</accession>
<reference evidence="1" key="2">
    <citation type="submission" date="2023-06" db="EMBL/GenBank/DDBJ databases">
        <authorList>
            <consortium name="Lawrence Berkeley National Laboratory"/>
            <person name="Haridas S."/>
            <person name="Hensen N."/>
            <person name="Bonometti L."/>
            <person name="Westerberg I."/>
            <person name="Brannstrom I.O."/>
            <person name="Guillou S."/>
            <person name="Cros-Aarteil S."/>
            <person name="Calhoun S."/>
            <person name="Kuo A."/>
            <person name="Mondo S."/>
            <person name="Pangilinan J."/>
            <person name="Riley R."/>
            <person name="Labutti K."/>
            <person name="Andreopoulos B."/>
            <person name="Lipzen A."/>
            <person name="Chen C."/>
            <person name="Yanf M."/>
            <person name="Daum C."/>
            <person name="Ng V."/>
            <person name="Clum A."/>
            <person name="Steindorff A."/>
            <person name="Ohm R."/>
            <person name="Martin F."/>
            <person name="Silar P."/>
            <person name="Natvig D."/>
            <person name="Lalanne C."/>
            <person name="Gautier V."/>
            <person name="Ament-Velasquez S.L."/>
            <person name="Kruys A."/>
            <person name="Hutchinson M.I."/>
            <person name="Powell A.J."/>
            <person name="Barry K."/>
            <person name="Miller A.N."/>
            <person name="Grigoriev I.V."/>
            <person name="Debuchy R."/>
            <person name="Gladieux P."/>
            <person name="Thoren M.H."/>
            <person name="Johannesson H."/>
        </authorList>
    </citation>
    <scope>NUCLEOTIDE SEQUENCE</scope>
    <source>
        <strain evidence="1">CBS 958.72</strain>
    </source>
</reference>
<dbReference type="AlphaFoldDB" id="A0AAE0KH57"/>
<sequence length="73" mass="8100">MFSKRLILSLTGDSLLFLVSLFRGNRQELVAGPLCVPFCDPVNESGSVLRLELRPLKDIMAELPDEGLLRDAL</sequence>
<reference evidence="1" key="1">
    <citation type="journal article" date="2023" name="Mol. Phylogenet. Evol.">
        <title>Genome-scale phylogeny and comparative genomics of the fungal order Sordariales.</title>
        <authorList>
            <person name="Hensen N."/>
            <person name="Bonometti L."/>
            <person name="Westerberg I."/>
            <person name="Brannstrom I.O."/>
            <person name="Guillou S."/>
            <person name="Cros-Aarteil S."/>
            <person name="Calhoun S."/>
            <person name="Haridas S."/>
            <person name="Kuo A."/>
            <person name="Mondo S."/>
            <person name="Pangilinan J."/>
            <person name="Riley R."/>
            <person name="LaButti K."/>
            <person name="Andreopoulos B."/>
            <person name="Lipzen A."/>
            <person name="Chen C."/>
            <person name="Yan M."/>
            <person name="Daum C."/>
            <person name="Ng V."/>
            <person name="Clum A."/>
            <person name="Steindorff A."/>
            <person name="Ohm R.A."/>
            <person name="Martin F."/>
            <person name="Silar P."/>
            <person name="Natvig D.O."/>
            <person name="Lalanne C."/>
            <person name="Gautier V."/>
            <person name="Ament-Velasquez S.L."/>
            <person name="Kruys A."/>
            <person name="Hutchinson M.I."/>
            <person name="Powell A.J."/>
            <person name="Barry K."/>
            <person name="Miller A.N."/>
            <person name="Grigoriev I.V."/>
            <person name="Debuchy R."/>
            <person name="Gladieux P."/>
            <person name="Hiltunen Thoren M."/>
            <person name="Johannesson H."/>
        </authorList>
    </citation>
    <scope>NUCLEOTIDE SEQUENCE</scope>
    <source>
        <strain evidence="1">CBS 958.72</strain>
    </source>
</reference>
<dbReference type="EMBL" id="JAULSN010000003">
    <property type="protein sequence ID" value="KAK3375725.1"/>
    <property type="molecule type" value="Genomic_DNA"/>
</dbReference>
<proteinExistence type="predicted"/>
<organism evidence="1 2">
    <name type="scientific">Lasiosphaeria ovina</name>
    <dbReference type="NCBI Taxonomy" id="92902"/>
    <lineage>
        <taxon>Eukaryota</taxon>
        <taxon>Fungi</taxon>
        <taxon>Dikarya</taxon>
        <taxon>Ascomycota</taxon>
        <taxon>Pezizomycotina</taxon>
        <taxon>Sordariomycetes</taxon>
        <taxon>Sordariomycetidae</taxon>
        <taxon>Sordariales</taxon>
        <taxon>Lasiosphaeriaceae</taxon>
        <taxon>Lasiosphaeria</taxon>
    </lineage>
</organism>
<keyword evidence="2" id="KW-1185">Reference proteome</keyword>
<dbReference type="Proteomes" id="UP001287356">
    <property type="component" value="Unassembled WGS sequence"/>
</dbReference>
<evidence type="ECO:0000313" key="2">
    <source>
        <dbReference type="Proteomes" id="UP001287356"/>
    </source>
</evidence>
<name>A0AAE0KH57_9PEZI</name>